<sequence length="129" mass="14778">MKTKSGRAAVHIVNYEPARAHVFLDDNDAVLVEPSHAFRKEVDQVGVRQMAEHPLAPDNVVPASTRNEILQPADVAVAHLLARNQVRQVRGFRELNELARLLDYIYLRRKLRQQVLRHPPDPRPAIERN</sequence>
<dbReference type="EMBL" id="LSSM01004837">
    <property type="protein sequence ID" value="OMJ13972.1"/>
    <property type="molecule type" value="Genomic_DNA"/>
</dbReference>
<keyword evidence="2" id="KW-1185">Reference proteome</keyword>
<gene>
    <name evidence="1" type="ORF">AYI69_g8783</name>
</gene>
<evidence type="ECO:0000313" key="2">
    <source>
        <dbReference type="Proteomes" id="UP000187429"/>
    </source>
</evidence>
<name>A0A1R1XH60_9FUNG</name>
<proteinExistence type="predicted"/>
<reference evidence="2" key="1">
    <citation type="submission" date="2017-01" db="EMBL/GenBank/DDBJ databases">
        <authorList>
            <person name="Wang Y."/>
            <person name="White M."/>
            <person name="Kvist S."/>
            <person name="Moncalvo J.-M."/>
        </authorList>
    </citation>
    <scope>NUCLEOTIDE SEQUENCE [LARGE SCALE GENOMIC DNA]</scope>
    <source>
        <strain evidence="2">ID-206-W2</strain>
    </source>
</reference>
<dbReference type="AlphaFoldDB" id="A0A1R1XH60"/>
<protein>
    <submittedName>
        <fullName evidence="1">Uncharacterized protein</fullName>
    </submittedName>
</protein>
<organism evidence="1 2">
    <name type="scientific">Smittium culicis</name>
    <dbReference type="NCBI Taxonomy" id="133412"/>
    <lineage>
        <taxon>Eukaryota</taxon>
        <taxon>Fungi</taxon>
        <taxon>Fungi incertae sedis</taxon>
        <taxon>Zoopagomycota</taxon>
        <taxon>Kickxellomycotina</taxon>
        <taxon>Harpellomycetes</taxon>
        <taxon>Harpellales</taxon>
        <taxon>Legeriomycetaceae</taxon>
        <taxon>Smittium</taxon>
    </lineage>
</organism>
<dbReference type="Proteomes" id="UP000187429">
    <property type="component" value="Unassembled WGS sequence"/>
</dbReference>
<evidence type="ECO:0000313" key="1">
    <source>
        <dbReference type="EMBL" id="OMJ13972.1"/>
    </source>
</evidence>
<accession>A0A1R1XH60</accession>
<comment type="caution">
    <text evidence="1">The sequence shown here is derived from an EMBL/GenBank/DDBJ whole genome shotgun (WGS) entry which is preliminary data.</text>
</comment>
<dbReference type="OrthoDB" id="5617916at2759"/>